<gene>
    <name evidence="14" type="ORF">H9964_07635</name>
</gene>
<feature type="transmembrane region" description="Helical" evidence="12">
    <location>
        <begin position="21"/>
        <end position="54"/>
    </location>
</feature>
<evidence type="ECO:0000256" key="5">
    <source>
        <dbReference type="ARBA" id="ARBA00022723"/>
    </source>
</evidence>
<dbReference type="AlphaFoldDB" id="A0A9D2G5B5"/>
<evidence type="ECO:0000256" key="8">
    <source>
        <dbReference type="ARBA" id="ARBA00022989"/>
    </source>
</evidence>
<dbReference type="InterPro" id="IPR001567">
    <property type="entry name" value="Pept_M3A_M3B_dom"/>
</dbReference>
<evidence type="ECO:0000256" key="10">
    <source>
        <dbReference type="ARBA" id="ARBA00023136"/>
    </source>
</evidence>
<evidence type="ECO:0000256" key="11">
    <source>
        <dbReference type="RuleBase" id="RU003435"/>
    </source>
</evidence>
<dbReference type="GO" id="GO:0005886">
    <property type="term" value="C:plasma membrane"/>
    <property type="evidence" value="ECO:0007669"/>
    <property type="project" value="UniProtKB-SubCell"/>
</dbReference>
<dbReference type="GO" id="GO:0046872">
    <property type="term" value="F:metal ion binding"/>
    <property type="evidence" value="ECO:0007669"/>
    <property type="project" value="UniProtKB-UniRule"/>
</dbReference>
<keyword evidence="6 11" id="KW-0378">Hydrolase</keyword>
<evidence type="ECO:0000256" key="9">
    <source>
        <dbReference type="ARBA" id="ARBA00023049"/>
    </source>
</evidence>
<name>A0A9D2G5B5_9FIRM</name>
<dbReference type="EMBL" id="DXBB01000110">
    <property type="protein sequence ID" value="HIZ73438.1"/>
    <property type="molecule type" value="Genomic_DNA"/>
</dbReference>
<keyword evidence="3 11" id="KW-0645">Protease</keyword>
<comment type="similarity">
    <text evidence="11">Belongs to the peptidase M3 family.</text>
</comment>
<reference evidence="14" key="2">
    <citation type="submission" date="2021-04" db="EMBL/GenBank/DDBJ databases">
        <authorList>
            <person name="Gilroy R."/>
        </authorList>
    </citation>
    <scope>NUCLEOTIDE SEQUENCE</scope>
    <source>
        <strain evidence="14">ChiW7-2402</strain>
    </source>
</reference>
<comment type="subcellular location">
    <subcellularLocation>
        <location evidence="1">Cell membrane</location>
        <topology evidence="1">Multi-pass membrane protein</topology>
    </subcellularLocation>
</comment>
<evidence type="ECO:0000256" key="12">
    <source>
        <dbReference type="SAM" id="Phobius"/>
    </source>
</evidence>
<keyword evidence="5 11" id="KW-0479">Metal-binding</keyword>
<feature type="transmembrane region" description="Helical" evidence="12">
    <location>
        <begin position="89"/>
        <end position="112"/>
    </location>
</feature>
<dbReference type="PANTHER" id="PTHR30213">
    <property type="entry name" value="INNER MEMBRANE PROTEIN YHJD"/>
    <property type="match status" value="1"/>
</dbReference>
<protein>
    <submittedName>
        <fullName evidence="14">M3 family oligoendopeptidase</fullName>
    </submittedName>
</protein>
<sequence>MTAVKRITEKIRRAYRWGKEIGGLFSAHRITTIAGALAFFLILSLVPLCFWLILLFGKTGVTAEDLLSFELFGWARELLLYLSEHAEGAVSGAGIFLIVTTLWSGSAFFYHLRRSGELLYGLSRPHRGVRMRLGAIFFTFGVLLFFAAAAGILFLLKKANRFLPMPLQPLLTGSVLLALGFSAALLLNRYVCPVRRPASASIKGSLLTAILWLGAAVIFLVYSRFSSKEKLYGALSLVIVFFLFLYWMMICFAAGVVVNKKWGLTNGRKGSKIERNECLEEFMTKVNDLPYSRVTLEETQAAFERFFAAVGDAKNADEVLAARRELIANRNKFDTAYCLANIRFTQNTADPFYKGEMDYYDEVYPLIHNELAKYYRVMLESPFRKELEETLGSVLFAGFECAVKAHSEAIVEDEQQENALTTEYSQLMAGMLFDWQGEKIPLTVLRGKLEDPDPAVRKAAADAIGLGLQANKQKLDEIYDKLVHIRDRMAKKMGYKNYVELGYYRMGRTGYTRDMVEHFRANVRESLVPVVSALKERIREEMGLDEFRFSDNEVYTKEGNPPFTLTIPEAFHEASQMYHEMDAGIGAFFDSMTEAGALDVESRHNKAGGGYCTFIGEYHQPFIFANFNGTTADADVLTHEFGHAFAAHCIDVGGVDYDIDVGGMETAECHSMSMEFLCWPYMKRFFKEREQGYRYKHLADALSFIPYGCIVDEFQHLVYEHPDWTPEERDKAYLELEKTYRPYLTYAGIPYLEEGTRWQYQAHIFESPFYYIDYCLAQTVAFGFLVLSQEDHDEALRRYKQFVSAGGTIPFRDLVKRAGLSDPFGEGTLGSLAASVSEILKKVKPQ</sequence>
<keyword evidence="2" id="KW-1003">Cell membrane</keyword>
<dbReference type="GO" id="GO:0004222">
    <property type="term" value="F:metalloendopeptidase activity"/>
    <property type="evidence" value="ECO:0007669"/>
    <property type="project" value="InterPro"/>
</dbReference>
<dbReference type="PANTHER" id="PTHR30213:SF0">
    <property type="entry name" value="UPF0761 MEMBRANE PROTEIN YIHY"/>
    <property type="match status" value="1"/>
</dbReference>
<evidence type="ECO:0000256" key="4">
    <source>
        <dbReference type="ARBA" id="ARBA00022692"/>
    </source>
</evidence>
<keyword evidence="9 11" id="KW-0482">Metalloprotease</keyword>
<feature type="domain" description="Peptidase M3A/M3B catalytic" evidence="13">
    <location>
        <begin position="450"/>
        <end position="828"/>
    </location>
</feature>
<comment type="caution">
    <text evidence="14">The sequence shown here is derived from an EMBL/GenBank/DDBJ whole genome shotgun (WGS) entry which is preliminary data.</text>
</comment>
<feature type="transmembrane region" description="Helical" evidence="12">
    <location>
        <begin position="168"/>
        <end position="192"/>
    </location>
</feature>
<evidence type="ECO:0000256" key="3">
    <source>
        <dbReference type="ARBA" id="ARBA00022670"/>
    </source>
</evidence>
<keyword evidence="10 12" id="KW-0472">Membrane</keyword>
<comment type="cofactor">
    <cofactor evidence="11">
        <name>Zn(2+)</name>
        <dbReference type="ChEBI" id="CHEBI:29105"/>
    </cofactor>
    <text evidence="11">Binds 1 zinc ion.</text>
</comment>
<dbReference type="Gene3D" id="1.10.1370.30">
    <property type="match status" value="1"/>
</dbReference>
<keyword evidence="8 12" id="KW-1133">Transmembrane helix</keyword>
<evidence type="ECO:0000259" key="13">
    <source>
        <dbReference type="Pfam" id="PF01432"/>
    </source>
</evidence>
<evidence type="ECO:0000313" key="15">
    <source>
        <dbReference type="Proteomes" id="UP000824102"/>
    </source>
</evidence>
<evidence type="ECO:0000313" key="14">
    <source>
        <dbReference type="EMBL" id="HIZ73438.1"/>
    </source>
</evidence>
<dbReference type="CDD" id="cd09606">
    <property type="entry name" value="M3B_PepF"/>
    <property type="match status" value="1"/>
</dbReference>
<keyword evidence="4 12" id="KW-0812">Transmembrane</keyword>
<feature type="transmembrane region" description="Helical" evidence="12">
    <location>
        <begin position="133"/>
        <end position="156"/>
    </location>
</feature>
<accession>A0A9D2G5B5</accession>
<organism evidence="14 15">
    <name type="scientific">Candidatus Gallimonas intestinavium</name>
    <dbReference type="NCBI Taxonomy" id="2838603"/>
    <lineage>
        <taxon>Bacteria</taxon>
        <taxon>Bacillati</taxon>
        <taxon>Bacillota</taxon>
        <taxon>Clostridia</taxon>
        <taxon>Candidatus Gallimonas</taxon>
    </lineage>
</organism>
<feature type="transmembrane region" description="Helical" evidence="12">
    <location>
        <begin position="231"/>
        <end position="258"/>
    </location>
</feature>
<evidence type="ECO:0000256" key="6">
    <source>
        <dbReference type="ARBA" id="ARBA00022801"/>
    </source>
</evidence>
<feature type="transmembrane region" description="Helical" evidence="12">
    <location>
        <begin position="204"/>
        <end position="225"/>
    </location>
</feature>
<evidence type="ECO:0000256" key="1">
    <source>
        <dbReference type="ARBA" id="ARBA00004651"/>
    </source>
</evidence>
<dbReference type="NCBIfam" id="TIGR02289">
    <property type="entry name" value="M3_not_pepF"/>
    <property type="match status" value="1"/>
</dbReference>
<dbReference type="Pfam" id="PF03631">
    <property type="entry name" value="Virul_fac_BrkB"/>
    <property type="match status" value="1"/>
</dbReference>
<proteinExistence type="inferred from homology"/>
<evidence type="ECO:0000256" key="2">
    <source>
        <dbReference type="ARBA" id="ARBA00022475"/>
    </source>
</evidence>
<reference evidence="14" key="1">
    <citation type="journal article" date="2021" name="PeerJ">
        <title>Extensive microbial diversity within the chicken gut microbiome revealed by metagenomics and culture.</title>
        <authorList>
            <person name="Gilroy R."/>
            <person name="Ravi A."/>
            <person name="Getino M."/>
            <person name="Pursley I."/>
            <person name="Horton D.L."/>
            <person name="Alikhan N.F."/>
            <person name="Baker D."/>
            <person name="Gharbi K."/>
            <person name="Hall N."/>
            <person name="Watson M."/>
            <person name="Adriaenssens E.M."/>
            <person name="Foster-Nyarko E."/>
            <person name="Jarju S."/>
            <person name="Secka A."/>
            <person name="Antonio M."/>
            <person name="Oren A."/>
            <person name="Chaudhuri R.R."/>
            <person name="La Ragione R."/>
            <person name="Hildebrand F."/>
            <person name="Pallen M.J."/>
        </authorList>
    </citation>
    <scope>NUCLEOTIDE SEQUENCE</scope>
    <source>
        <strain evidence="14">ChiW7-2402</strain>
    </source>
</reference>
<dbReference type="SUPFAM" id="SSF55486">
    <property type="entry name" value="Metalloproteases ('zincins'), catalytic domain"/>
    <property type="match status" value="1"/>
</dbReference>
<dbReference type="InterPro" id="IPR017039">
    <property type="entry name" value="Virul_fac_BrkB"/>
</dbReference>
<dbReference type="GO" id="GO:0006508">
    <property type="term" value="P:proteolysis"/>
    <property type="evidence" value="ECO:0007669"/>
    <property type="project" value="UniProtKB-KW"/>
</dbReference>
<keyword evidence="7 11" id="KW-0862">Zinc</keyword>
<dbReference type="Pfam" id="PF01432">
    <property type="entry name" value="Peptidase_M3"/>
    <property type="match status" value="1"/>
</dbReference>
<dbReference type="InterPro" id="IPR011976">
    <property type="entry name" value="Pept_M3B_oligopep-rel"/>
</dbReference>
<evidence type="ECO:0000256" key="7">
    <source>
        <dbReference type="ARBA" id="ARBA00022833"/>
    </source>
</evidence>
<dbReference type="Proteomes" id="UP000824102">
    <property type="component" value="Unassembled WGS sequence"/>
</dbReference>